<dbReference type="EMBL" id="FNGY01000003">
    <property type="protein sequence ID" value="SDM41628.1"/>
    <property type="molecule type" value="Genomic_DNA"/>
</dbReference>
<dbReference type="OrthoDB" id="9773582at2"/>
<sequence length="214" mass="24131">MNKQRKLILTYLLISGLLGFILLTAFIAYMPLSSLDKNFSIAIQSYQSPSLNPFMRFISFIGVMPYSLIMVLLTALLFFVFKLKREALFTLSTLFAGVASTVVKILIDRPRPAAPLVHVLEKTVQQSFPSGHVNFYVVFFGFLIVIMCHVKTIPFILRTVMITLCVLLILLIPISRVYQGAHWFTDVLGGSLLGGLLLFVNSYYYLRVKPEQPG</sequence>
<dbReference type="PANTHER" id="PTHR14969">
    <property type="entry name" value="SPHINGOSINE-1-PHOSPHATE PHOSPHOHYDROLASE"/>
    <property type="match status" value="1"/>
</dbReference>
<feature type="transmembrane region" description="Helical" evidence="1">
    <location>
        <begin position="187"/>
        <end position="206"/>
    </location>
</feature>
<gene>
    <name evidence="3" type="ORF">SAMN05421820_103770</name>
</gene>
<evidence type="ECO:0000259" key="2">
    <source>
        <dbReference type="SMART" id="SM00014"/>
    </source>
</evidence>
<dbReference type="SUPFAM" id="SSF48317">
    <property type="entry name" value="Acid phosphatase/Vanadium-dependent haloperoxidase"/>
    <property type="match status" value="1"/>
</dbReference>
<dbReference type="AlphaFoldDB" id="A0A1G9T1Y6"/>
<dbReference type="CDD" id="cd03392">
    <property type="entry name" value="PAP2_like_2"/>
    <property type="match status" value="1"/>
</dbReference>
<name>A0A1G9T1Y6_9SPHI</name>
<reference evidence="4" key="1">
    <citation type="submission" date="2016-10" db="EMBL/GenBank/DDBJ databases">
        <authorList>
            <person name="Varghese N."/>
            <person name="Submissions S."/>
        </authorList>
    </citation>
    <scope>NUCLEOTIDE SEQUENCE [LARGE SCALE GENOMIC DNA]</scope>
    <source>
        <strain evidence="4">DSM 19110</strain>
    </source>
</reference>
<feature type="transmembrane region" description="Helical" evidence="1">
    <location>
        <begin position="155"/>
        <end position="175"/>
    </location>
</feature>
<dbReference type="Pfam" id="PF01569">
    <property type="entry name" value="PAP2"/>
    <property type="match status" value="1"/>
</dbReference>
<accession>A0A1G9T1Y6</accession>
<keyword evidence="4" id="KW-1185">Reference proteome</keyword>
<feature type="transmembrane region" description="Helical" evidence="1">
    <location>
        <begin position="88"/>
        <end position="107"/>
    </location>
</feature>
<dbReference type="Gene3D" id="1.20.144.10">
    <property type="entry name" value="Phosphatidic acid phosphatase type 2/haloperoxidase"/>
    <property type="match status" value="2"/>
</dbReference>
<dbReference type="PANTHER" id="PTHR14969:SF13">
    <property type="entry name" value="AT30094P"/>
    <property type="match status" value="1"/>
</dbReference>
<evidence type="ECO:0000313" key="3">
    <source>
        <dbReference type="EMBL" id="SDM41628.1"/>
    </source>
</evidence>
<keyword evidence="1" id="KW-0472">Membrane</keyword>
<organism evidence="3 4">
    <name type="scientific">Pedobacter steynii</name>
    <dbReference type="NCBI Taxonomy" id="430522"/>
    <lineage>
        <taxon>Bacteria</taxon>
        <taxon>Pseudomonadati</taxon>
        <taxon>Bacteroidota</taxon>
        <taxon>Sphingobacteriia</taxon>
        <taxon>Sphingobacteriales</taxon>
        <taxon>Sphingobacteriaceae</taxon>
        <taxon>Pedobacter</taxon>
    </lineage>
</organism>
<feature type="transmembrane region" description="Helical" evidence="1">
    <location>
        <begin position="57"/>
        <end position="81"/>
    </location>
</feature>
<feature type="domain" description="Phosphatidic acid phosphatase type 2/haloperoxidase" evidence="2">
    <location>
        <begin position="87"/>
        <end position="202"/>
    </location>
</feature>
<protein>
    <submittedName>
        <fullName evidence="3">Undecaprenyl-diphosphatase</fullName>
    </submittedName>
</protein>
<dbReference type="RefSeq" id="WP_074606763.1">
    <property type="nucleotide sequence ID" value="NZ_FNGY01000003.1"/>
</dbReference>
<dbReference type="InterPro" id="IPR000326">
    <property type="entry name" value="PAP2/HPO"/>
</dbReference>
<keyword evidence="1" id="KW-0812">Transmembrane</keyword>
<dbReference type="SMART" id="SM00014">
    <property type="entry name" value="acidPPc"/>
    <property type="match status" value="1"/>
</dbReference>
<dbReference type="InterPro" id="IPR036938">
    <property type="entry name" value="PAP2/HPO_sf"/>
</dbReference>
<evidence type="ECO:0000313" key="4">
    <source>
        <dbReference type="Proteomes" id="UP000183200"/>
    </source>
</evidence>
<keyword evidence="1" id="KW-1133">Transmembrane helix</keyword>
<feature type="transmembrane region" description="Helical" evidence="1">
    <location>
        <begin position="127"/>
        <end position="148"/>
    </location>
</feature>
<evidence type="ECO:0000256" key="1">
    <source>
        <dbReference type="SAM" id="Phobius"/>
    </source>
</evidence>
<proteinExistence type="predicted"/>
<feature type="transmembrane region" description="Helical" evidence="1">
    <location>
        <begin position="7"/>
        <end position="30"/>
    </location>
</feature>
<dbReference type="Proteomes" id="UP000183200">
    <property type="component" value="Unassembled WGS sequence"/>
</dbReference>